<keyword evidence="2" id="KW-1185">Reference proteome</keyword>
<evidence type="ECO:0000313" key="2">
    <source>
        <dbReference type="Proteomes" id="UP001188597"/>
    </source>
</evidence>
<dbReference type="EMBL" id="JAVXUP010000195">
    <property type="protein sequence ID" value="KAK3034700.1"/>
    <property type="molecule type" value="Genomic_DNA"/>
</dbReference>
<proteinExistence type="predicted"/>
<sequence length="224" mass="25653">MTAVKHRHGRLATRLDGEICSFQMLIYIFQKSACDDAFFLVRAKTSSHHYAHCPIQTTPASYDYSNGSLRNPLPSCTISHISPLFLDERGDSISVNSHQEDNFPSLGGISSDYTGVHHEPLHAFGEKDNIFEAEYDHYDEISWYTFYRKTDNNELKRIKFILKIRGWNIDSRNNSANMIVLDECNIMRILMICSRRAGTLLLLFTFIGGRSAAQDQSRQCDLYV</sequence>
<reference evidence="1" key="1">
    <citation type="submission" date="2022-12" db="EMBL/GenBank/DDBJ databases">
        <title>Draft genome assemblies for two species of Escallonia (Escalloniales).</title>
        <authorList>
            <person name="Chanderbali A."/>
            <person name="Dervinis C."/>
            <person name="Anghel I."/>
            <person name="Soltis D."/>
            <person name="Soltis P."/>
            <person name="Zapata F."/>
        </authorList>
    </citation>
    <scope>NUCLEOTIDE SEQUENCE</scope>
    <source>
        <strain evidence="1">UCBG64.0493</strain>
        <tissue evidence="1">Leaf</tissue>
    </source>
</reference>
<organism evidence="1 2">
    <name type="scientific">Escallonia herrerae</name>
    <dbReference type="NCBI Taxonomy" id="1293975"/>
    <lineage>
        <taxon>Eukaryota</taxon>
        <taxon>Viridiplantae</taxon>
        <taxon>Streptophyta</taxon>
        <taxon>Embryophyta</taxon>
        <taxon>Tracheophyta</taxon>
        <taxon>Spermatophyta</taxon>
        <taxon>Magnoliopsida</taxon>
        <taxon>eudicotyledons</taxon>
        <taxon>Gunneridae</taxon>
        <taxon>Pentapetalae</taxon>
        <taxon>asterids</taxon>
        <taxon>campanulids</taxon>
        <taxon>Escalloniales</taxon>
        <taxon>Escalloniaceae</taxon>
        <taxon>Escallonia</taxon>
    </lineage>
</organism>
<gene>
    <name evidence="1" type="ORF">RJ639_032461</name>
</gene>
<name>A0AA88X9P6_9ASTE</name>
<accession>A0AA88X9P6</accession>
<evidence type="ECO:0000313" key="1">
    <source>
        <dbReference type="EMBL" id="KAK3034700.1"/>
    </source>
</evidence>
<comment type="caution">
    <text evidence="1">The sequence shown here is derived from an EMBL/GenBank/DDBJ whole genome shotgun (WGS) entry which is preliminary data.</text>
</comment>
<dbReference type="AlphaFoldDB" id="A0AA88X9P6"/>
<protein>
    <submittedName>
        <fullName evidence="1">Uncharacterized protein</fullName>
    </submittedName>
</protein>
<dbReference type="Proteomes" id="UP001188597">
    <property type="component" value="Unassembled WGS sequence"/>
</dbReference>